<evidence type="ECO:0000313" key="4">
    <source>
        <dbReference type="EMBL" id="GHD87195.1"/>
    </source>
</evidence>
<dbReference type="Gene3D" id="3.60.40.10">
    <property type="entry name" value="PPM-type phosphatase domain"/>
    <property type="match status" value="1"/>
</dbReference>
<protein>
    <recommendedName>
        <fullName evidence="6">PPM-type phosphatase domain-containing protein</fullName>
    </recommendedName>
</protein>
<dbReference type="SUPFAM" id="SSF55874">
    <property type="entry name" value="ATPase domain of HSP90 chaperone/DNA topoisomerase II/histidine kinase"/>
    <property type="match status" value="1"/>
</dbReference>
<organism evidence="4 5">
    <name type="scientific">Streptomyces naganishii JCM 4654</name>
    <dbReference type="NCBI Taxonomy" id="1306179"/>
    <lineage>
        <taxon>Bacteria</taxon>
        <taxon>Bacillati</taxon>
        <taxon>Actinomycetota</taxon>
        <taxon>Actinomycetes</taxon>
        <taxon>Kitasatosporales</taxon>
        <taxon>Streptomycetaceae</taxon>
        <taxon>Streptomyces</taxon>
    </lineage>
</organism>
<dbReference type="SUPFAM" id="SSF55781">
    <property type="entry name" value="GAF domain-like"/>
    <property type="match status" value="1"/>
</dbReference>
<dbReference type="Proteomes" id="UP000608955">
    <property type="component" value="Unassembled WGS sequence"/>
</dbReference>
<dbReference type="InterPro" id="IPR003594">
    <property type="entry name" value="HATPase_dom"/>
</dbReference>
<keyword evidence="5" id="KW-1185">Reference proteome</keyword>
<sequence>MPAATEGLREALVAPLSECTAMPGVLAAVVYLAEPGRSRLKAAMIQGSVPFLFGMPDTMPADAGHASATAWRTGRFTVVGVPVPEPGTVAPPRLIPFPYAAVSAPLVSGGGARYGALTLIRLLAPGGNWAADPAQEAALTGVARRLTERLDALAASGAAITPGPNVVLVAGPDGEQHAGAAGWGAPGVPGSAGLSLMYQVHNLSTRLTQLTSLDEIIPAVMTRVMAPFGARGIVVGQVTGERLWIVGSSGVSTSLVRELHGADVAVGSPWADSLLTHFPRFFDSPAALRRDYPGAYDGDDSVRGWAFLPLCVGCRPVGVCCLTFGEERSLTTEERAALMMLADLLASAVERARLEAYEHTLAESLQRTLLPRSLTALPGVITTARYVPARTEAGLGGDWYDVLPLPDGRLALIVGDVEGHSTDSAIVMGQLRSAVMAYVKEGHDPAAVLSRAGRLLSDLDTGLVATCCLAFLNLEDGVVEAARAGHPAPLLRRPDGRLEHLDLVAGRPLGLADAAGTNSSAVVPPGSTLMLYTDGMYQARTGDFFPRTLDLLARDDADLEELADRLVETAADGHDDDLILLLARFEGGVAGASRRIEQLELPRHDLAGVAAARRFVHDCLRRWDATEISDALELITSEAVTNALIHADSAVDVRVREYDDRVRLEVRDSDAHPPLPSAISVCDEAAQSTAEHGRGLMIVDSLATAWGSSPHGRGKTVWMELRLGPRGSRQPGTASASVG</sequence>
<keyword evidence="1" id="KW-0378">Hydrolase</keyword>
<dbReference type="InterPro" id="IPR036890">
    <property type="entry name" value="HATPase_C_sf"/>
</dbReference>
<dbReference type="SMART" id="SM00331">
    <property type="entry name" value="PP2C_SIG"/>
    <property type="match status" value="1"/>
</dbReference>
<dbReference type="InterPro" id="IPR052016">
    <property type="entry name" value="Bact_Sigma-Reg"/>
</dbReference>
<gene>
    <name evidence="4" type="ORF">GCM10010508_18360</name>
</gene>
<dbReference type="PANTHER" id="PTHR43156">
    <property type="entry name" value="STAGE II SPORULATION PROTEIN E-RELATED"/>
    <property type="match status" value="1"/>
</dbReference>
<dbReference type="RefSeq" id="WP_190177217.1">
    <property type="nucleotide sequence ID" value="NZ_BMVF01000004.1"/>
</dbReference>
<feature type="domain" description="GAF" evidence="2">
    <location>
        <begin position="212"/>
        <end position="359"/>
    </location>
</feature>
<dbReference type="InterPro" id="IPR003018">
    <property type="entry name" value="GAF"/>
</dbReference>
<dbReference type="AlphaFoldDB" id="A0A918Y2C7"/>
<name>A0A918Y2C7_9ACTN</name>
<evidence type="ECO:0000256" key="1">
    <source>
        <dbReference type="ARBA" id="ARBA00022801"/>
    </source>
</evidence>
<dbReference type="InterPro" id="IPR029016">
    <property type="entry name" value="GAF-like_dom_sf"/>
</dbReference>
<evidence type="ECO:0008006" key="6">
    <source>
        <dbReference type="Google" id="ProtNLM"/>
    </source>
</evidence>
<reference evidence="4" key="2">
    <citation type="submission" date="2020-09" db="EMBL/GenBank/DDBJ databases">
        <authorList>
            <person name="Sun Q."/>
            <person name="Ohkuma M."/>
        </authorList>
    </citation>
    <scope>NUCLEOTIDE SEQUENCE</scope>
    <source>
        <strain evidence="4">JCM 4654</strain>
    </source>
</reference>
<evidence type="ECO:0000259" key="3">
    <source>
        <dbReference type="SMART" id="SM00331"/>
    </source>
</evidence>
<dbReference type="GO" id="GO:0016791">
    <property type="term" value="F:phosphatase activity"/>
    <property type="evidence" value="ECO:0007669"/>
    <property type="project" value="TreeGrafter"/>
</dbReference>
<proteinExistence type="predicted"/>
<dbReference type="PANTHER" id="PTHR43156:SF2">
    <property type="entry name" value="STAGE II SPORULATION PROTEIN E"/>
    <property type="match status" value="1"/>
</dbReference>
<dbReference type="InterPro" id="IPR001932">
    <property type="entry name" value="PPM-type_phosphatase-like_dom"/>
</dbReference>
<comment type="caution">
    <text evidence="4">The sequence shown here is derived from an EMBL/GenBank/DDBJ whole genome shotgun (WGS) entry which is preliminary data.</text>
</comment>
<dbReference type="SUPFAM" id="SSF81606">
    <property type="entry name" value="PP2C-like"/>
    <property type="match status" value="1"/>
</dbReference>
<dbReference type="Gene3D" id="3.30.565.10">
    <property type="entry name" value="Histidine kinase-like ATPase, C-terminal domain"/>
    <property type="match status" value="1"/>
</dbReference>
<dbReference type="SMART" id="SM00065">
    <property type="entry name" value="GAF"/>
    <property type="match status" value="1"/>
</dbReference>
<evidence type="ECO:0000259" key="2">
    <source>
        <dbReference type="SMART" id="SM00065"/>
    </source>
</evidence>
<dbReference type="CDD" id="cd16936">
    <property type="entry name" value="HATPase_RsbW-like"/>
    <property type="match status" value="1"/>
</dbReference>
<evidence type="ECO:0000313" key="5">
    <source>
        <dbReference type="Proteomes" id="UP000608955"/>
    </source>
</evidence>
<feature type="domain" description="PPM-type phosphatase" evidence="3">
    <location>
        <begin position="380"/>
        <end position="585"/>
    </location>
</feature>
<dbReference type="Pfam" id="PF07228">
    <property type="entry name" value="SpoIIE"/>
    <property type="match status" value="1"/>
</dbReference>
<accession>A0A918Y2C7</accession>
<dbReference type="Pfam" id="PF13185">
    <property type="entry name" value="GAF_2"/>
    <property type="match status" value="1"/>
</dbReference>
<dbReference type="InterPro" id="IPR036457">
    <property type="entry name" value="PPM-type-like_dom_sf"/>
</dbReference>
<reference evidence="4" key="1">
    <citation type="journal article" date="2014" name="Int. J. Syst. Evol. Microbiol.">
        <title>Complete genome sequence of Corynebacterium casei LMG S-19264T (=DSM 44701T), isolated from a smear-ripened cheese.</title>
        <authorList>
            <consortium name="US DOE Joint Genome Institute (JGI-PGF)"/>
            <person name="Walter F."/>
            <person name="Albersmeier A."/>
            <person name="Kalinowski J."/>
            <person name="Ruckert C."/>
        </authorList>
    </citation>
    <scope>NUCLEOTIDE SEQUENCE</scope>
    <source>
        <strain evidence="4">JCM 4654</strain>
    </source>
</reference>
<dbReference type="Gene3D" id="3.30.450.40">
    <property type="match status" value="1"/>
</dbReference>
<dbReference type="Pfam" id="PF13581">
    <property type="entry name" value="HATPase_c_2"/>
    <property type="match status" value="1"/>
</dbReference>
<dbReference type="EMBL" id="BMVF01000004">
    <property type="protein sequence ID" value="GHD87195.1"/>
    <property type="molecule type" value="Genomic_DNA"/>
</dbReference>